<gene>
    <name evidence="1" type="ORF">QF034_000134</name>
</gene>
<dbReference type="Proteomes" id="UP001232755">
    <property type="component" value="Unassembled WGS sequence"/>
</dbReference>
<sequence length="153" mass="16454">MHPESKYAVRVSRRGWAPPRGLEWAQGAAYEVGHGLPVAGEDRVEQQVGRAHHRLLQLQAVRQVEGVEGLLVGVDDPAGAGMDAAEGDPATVGGHVCLLGEEREHVVLVAGQPVCRRGAQGRRRRPAIRTTAPVAVTMRPKTTIEDRGPRGRT</sequence>
<dbReference type="EMBL" id="JAUSYP010000001">
    <property type="protein sequence ID" value="MDQ0745903.1"/>
    <property type="molecule type" value="Genomic_DNA"/>
</dbReference>
<organism evidence="1 2">
    <name type="scientific">Streptomyces africanus</name>
    <dbReference type="NCBI Taxonomy" id="231024"/>
    <lineage>
        <taxon>Bacteria</taxon>
        <taxon>Bacillati</taxon>
        <taxon>Actinomycetota</taxon>
        <taxon>Actinomycetes</taxon>
        <taxon>Kitasatosporales</taxon>
        <taxon>Streptomycetaceae</taxon>
        <taxon>Streptomyces</taxon>
    </lineage>
</organism>
<accession>A0ABU0QEU5</accession>
<proteinExistence type="predicted"/>
<keyword evidence="2" id="KW-1185">Reference proteome</keyword>
<protein>
    <submittedName>
        <fullName evidence="1">Uncharacterized protein</fullName>
    </submittedName>
</protein>
<comment type="caution">
    <text evidence="1">The sequence shown here is derived from an EMBL/GenBank/DDBJ whole genome shotgun (WGS) entry which is preliminary data.</text>
</comment>
<reference evidence="1 2" key="1">
    <citation type="submission" date="2023-07" db="EMBL/GenBank/DDBJ databases">
        <title>Comparative genomics of wheat-associated soil bacteria to identify genetic determinants of phenazine resistance.</title>
        <authorList>
            <person name="Mouncey N."/>
        </authorList>
    </citation>
    <scope>NUCLEOTIDE SEQUENCE [LARGE SCALE GENOMIC DNA]</scope>
    <source>
        <strain evidence="1 2">B3I12</strain>
    </source>
</reference>
<evidence type="ECO:0000313" key="1">
    <source>
        <dbReference type="EMBL" id="MDQ0745903.1"/>
    </source>
</evidence>
<name>A0ABU0QEU5_9ACTN</name>
<evidence type="ECO:0000313" key="2">
    <source>
        <dbReference type="Proteomes" id="UP001232755"/>
    </source>
</evidence>